<reference evidence="3" key="6">
    <citation type="submission" date="2015-10" db="EMBL/GenBank/DDBJ databases">
        <authorList>
            <person name="Sakai H."/>
            <person name="Kawahara Y."/>
            <person name="Matsumoto T."/>
            <person name="Buell C.R."/>
            <person name="Itoh T."/>
        </authorList>
    </citation>
    <scope>NUCLEOTIDE SEQUENCE</scope>
</reference>
<proteinExistence type="predicted"/>
<dbReference type="AlphaFoldDB" id="Q10JB9"/>
<evidence type="ECO:0000313" key="2">
    <source>
        <dbReference type="EMBL" id="ABF96717.1"/>
    </source>
</evidence>
<dbReference type="InParanoid" id="Q10JB9"/>
<reference evidence="3 4" key="5">
    <citation type="journal article" date="2013" name="Rice">
        <title>Improvement of the Oryza sativa Nipponbare reference genome using next generation sequence and optical map data.</title>
        <authorList>
            <person name="Kawahara Y."/>
            <person name="de la Bastide M."/>
            <person name="Hamilton J.P."/>
            <person name="Kanamori H."/>
            <person name="McCombie W.R."/>
            <person name="Ouyang S."/>
            <person name="Schwartz D.C."/>
            <person name="Tanaka T."/>
            <person name="Wu J."/>
            <person name="Zhou S."/>
            <person name="Childs K.L."/>
            <person name="Davidson R.M."/>
            <person name="Lin H."/>
            <person name="Quesada-Ocampo L."/>
            <person name="Vaillancourt B."/>
            <person name="Sakai H."/>
            <person name="Lee S.S."/>
            <person name="Kim J."/>
            <person name="Numa H."/>
            <person name="Itoh T."/>
            <person name="Buell C.R."/>
            <person name="Matsumoto T."/>
        </authorList>
    </citation>
    <scope>NUCLEOTIDE SEQUENCE [LARGE SCALE GENOMIC DNA]</scope>
    <source>
        <strain evidence="4">cv. Nipponbare</strain>
    </source>
</reference>
<feature type="compositionally biased region" description="Basic and acidic residues" evidence="1">
    <location>
        <begin position="1"/>
        <end position="14"/>
    </location>
</feature>
<gene>
    <name evidence="2" type="ordered locus">LOC_Os03g31254</name>
    <name evidence="3" type="ordered locus">Os03g0426100</name>
    <name evidence="3" type="ORF">OSNPB_030426100</name>
</gene>
<evidence type="ECO:0000313" key="3">
    <source>
        <dbReference type="EMBL" id="BAS84783.1"/>
    </source>
</evidence>
<evidence type="ECO:0000313" key="4">
    <source>
        <dbReference type="Proteomes" id="UP000059680"/>
    </source>
</evidence>
<accession>Q10JB9</accession>
<name>Q10JB9_ORYSJ</name>
<protein>
    <submittedName>
        <fullName evidence="3">Os03g0426100 protein</fullName>
    </submittedName>
</protein>
<dbReference type="EMBL" id="AP014959">
    <property type="protein sequence ID" value="BAS84783.1"/>
    <property type="molecule type" value="Genomic_DNA"/>
</dbReference>
<sequence>MKRFKPTEVCHPTRLEPSSSTIRSDEIDQASRRRYCREQRFNVVDRKASARIDYLRIRIGSELADVNRNQSTKPRENHHLSSTDIGTLEESESDVTLIFT</sequence>
<dbReference type="PaxDb" id="39947-Q10JB9"/>
<dbReference type="EMBL" id="DP000009">
    <property type="protein sequence ID" value="ABF96717.1"/>
    <property type="molecule type" value="Genomic_DNA"/>
</dbReference>
<feature type="region of interest" description="Disordered" evidence="1">
    <location>
        <begin position="1"/>
        <end position="27"/>
    </location>
</feature>
<reference evidence="4" key="2">
    <citation type="journal article" date="2005" name="Nature">
        <title>The map-based sequence of the rice genome.</title>
        <authorList>
            <consortium name="International rice genome sequencing project (IRGSP)"/>
            <person name="Matsumoto T."/>
            <person name="Wu J."/>
            <person name="Kanamori H."/>
            <person name="Katayose Y."/>
            <person name="Fujisawa M."/>
            <person name="Namiki N."/>
            <person name="Mizuno H."/>
            <person name="Yamamoto K."/>
            <person name="Antonio B.A."/>
            <person name="Baba T."/>
            <person name="Sakata K."/>
            <person name="Nagamura Y."/>
            <person name="Aoki H."/>
            <person name="Arikawa K."/>
            <person name="Arita K."/>
            <person name="Bito T."/>
            <person name="Chiden Y."/>
            <person name="Fujitsuka N."/>
            <person name="Fukunaka R."/>
            <person name="Hamada M."/>
            <person name="Harada C."/>
            <person name="Hayashi A."/>
            <person name="Hijishita S."/>
            <person name="Honda M."/>
            <person name="Hosokawa S."/>
            <person name="Ichikawa Y."/>
            <person name="Idonuma A."/>
            <person name="Iijima M."/>
            <person name="Ikeda M."/>
            <person name="Ikeno M."/>
            <person name="Ito K."/>
            <person name="Ito S."/>
            <person name="Ito T."/>
            <person name="Ito Y."/>
            <person name="Ito Y."/>
            <person name="Iwabuchi A."/>
            <person name="Kamiya K."/>
            <person name="Karasawa W."/>
            <person name="Kurita K."/>
            <person name="Katagiri S."/>
            <person name="Kikuta A."/>
            <person name="Kobayashi H."/>
            <person name="Kobayashi N."/>
            <person name="Machita K."/>
            <person name="Maehara T."/>
            <person name="Masukawa M."/>
            <person name="Mizubayashi T."/>
            <person name="Mukai Y."/>
            <person name="Nagasaki H."/>
            <person name="Nagata Y."/>
            <person name="Naito S."/>
            <person name="Nakashima M."/>
            <person name="Nakama Y."/>
            <person name="Nakamichi Y."/>
            <person name="Nakamura M."/>
            <person name="Meguro A."/>
            <person name="Negishi M."/>
            <person name="Ohta I."/>
            <person name="Ohta T."/>
            <person name="Okamoto M."/>
            <person name="Ono N."/>
            <person name="Saji S."/>
            <person name="Sakaguchi M."/>
            <person name="Sakai K."/>
            <person name="Shibata M."/>
            <person name="Shimokawa T."/>
            <person name="Song J."/>
            <person name="Takazaki Y."/>
            <person name="Terasawa K."/>
            <person name="Tsugane M."/>
            <person name="Tsuji K."/>
            <person name="Ueda S."/>
            <person name="Waki K."/>
            <person name="Yamagata H."/>
            <person name="Yamamoto M."/>
            <person name="Yamamoto S."/>
            <person name="Yamane H."/>
            <person name="Yoshiki S."/>
            <person name="Yoshihara R."/>
            <person name="Yukawa K."/>
            <person name="Zhong H."/>
            <person name="Yano M."/>
            <person name="Yuan Q."/>
            <person name="Ouyang S."/>
            <person name="Liu J."/>
            <person name="Jones K.M."/>
            <person name="Gansberger K."/>
            <person name="Moffat K."/>
            <person name="Hill J."/>
            <person name="Bera J."/>
            <person name="Fadrosh D."/>
            <person name="Jin S."/>
            <person name="Johri S."/>
            <person name="Kim M."/>
            <person name="Overton L."/>
            <person name="Reardon M."/>
            <person name="Tsitrin T."/>
            <person name="Vuong H."/>
            <person name="Weaver B."/>
            <person name="Ciecko A."/>
            <person name="Tallon L."/>
            <person name="Jackson J."/>
            <person name="Pai G."/>
            <person name="Aken S.V."/>
            <person name="Utterback T."/>
            <person name="Reidmuller S."/>
            <person name="Feldblyum T."/>
            <person name="Hsiao J."/>
            <person name="Zismann V."/>
            <person name="Iobst S."/>
            <person name="de Vazeille A.R."/>
            <person name="Buell C.R."/>
            <person name="Ying K."/>
            <person name="Li Y."/>
            <person name="Lu T."/>
            <person name="Huang Y."/>
            <person name="Zhao Q."/>
            <person name="Feng Q."/>
            <person name="Zhang L."/>
            <person name="Zhu J."/>
            <person name="Weng Q."/>
            <person name="Mu J."/>
            <person name="Lu Y."/>
            <person name="Fan D."/>
            <person name="Liu Y."/>
            <person name="Guan J."/>
            <person name="Zhang Y."/>
            <person name="Yu S."/>
            <person name="Liu X."/>
            <person name="Zhang Y."/>
            <person name="Hong G."/>
            <person name="Han B."/>
            <person name="Choisne N."/>
            <person name="Demange N."/>
            <person name="Orjeda G."/>
            <person name="Samain S."/>
            <person name="Cattolico L."/>
            <person name="Pelletier E."/>
            <person name="Couloux A."/>
            <person name="Segurens B."/>
            <person name="Wincker P."/>
            <person name="D'Hont A."/>
            <person name="Scarpelli C."/>
            <person name="Weissenbach J."/>
            <person name="Salanoubat M."/>
            <person name="Quetier F."/>
            <person name="Yu Y."/>
            <person name="Kim H.R."/>
            <person name="Rambo T."/>
            <person name="Currie J."/>
            <person name="Collura K."/>
            <person name="Luo M."/>
            <person name="Yang T."/>
            <person name="Ammiraju J.S.S."/>
            <person name="Engler F."/>
            <person name="Soderlund C."/>
            <person name="Wing R.A."/>
            <person name="Palmer L.E."/>
            <person name="de la Bastide M."/>
            <person name="Spiegel L."/>
            <person name="Nascimento L."/>
            <person name="Zutavern T."/>
            <person name="O'Shaughnessy A."/>
            <person name="Dike S."/>
            <person name="Dedhia N."/>
            <person name="Preston R."/>
            <person name="Balija V."/>
            <person name="McCombie W.R."/>
            <person name="Chow T."/>
            <person name="Chen H."/>
            <person name="Chung M."/>
            <person name="Chen C."/>
            <person name="Shaw J."/>
            <person name="Wu H."/>
            <person name="Hsiao K."/>
            <person name="Chao Y."/>
            <person name="Chu M."/>
            <person name="Cheng C."/>
            <person name="Hour A."/>
            <person name="Lee P."/>
            <person name="Lin S."/>
            <person name="Lin Y."/>
            <person name="Liou J."/>
            <person name="Liu S."/>
            <person name="Hsing Y."/>
            <person name="Raghuvanshi S."/>
            <person name="Mohanty A."/>
            <person name="Bharti A.K."/>
            <person name="Gaur A."/>
            <person name="Gupta V."/>
            <person name="Kumar D."/>
            <person name="Ravi V."/>
            <person name="Vij S."/>
            <person name="Kapur A."/>
            <person name="Khurana P."/>
            <person name="Khurana P."/>
            <person name="Khurana J.P."/>
            <person name="Tyagi A.K."/>
            <person name="Gaikwad K."/>
            <person name="Singh A."/>
            <person name="Dalal V."/>
            <person name="Srivastava S."/>
            <person name="Dixit A."/>
            <person name="Pal A.K."/>
            <person name="Ghazi I.A."/>
            <person name="Yadav M."/>
            <person name="Pandit A."/>
            <person name="Bhargava A."/>
            <person name="Sureshbabu K."/>
            <person name="Batra K."/>
            <person name="Sharma T.R."/>
            <person name="Mohapatra T."/>
            <person name="Singh N.K."/>
            <person name="Messing J."/>
            <person name="Nelson A.B."/>
            <person name="Fuks G."/>
            <person name="Kavchok S."/>
            <person name="Keizer G."/>
            <person name="Linton E."/>
            <person name="Llaca V."/>
            <person name="Song R."/>
            <person name="Tanyolac B."/>
            <person name="Young S."/>
            <person name="Ho-Il K."/>
            <person name="Hahn J.H."/>
            <person name="Sangsakoo G."/>
            <person name="Vanavichit A."/>
            <person name="de Mattos Luiz.A.T."/>
            <person name="Zimmer P.D."/>
            <person name="Malone G."/>
            <person name="Dellagostin O."/>
            <person name="de Oliveira A.C."/>
            <person name="Bevan M."/>
            <person name="Bancroft I."/>
            <person name="Minx P."/>
            <person name="Cordum H."/>
            <person name="Wilson R."/>
            <person name="Cheng Z."/>
            <person name="Jin W."/>
            <person name="Jiang J."/>
            <person name="Leong S.A."/>
            <person name="Iwama H."/>
            <person name="Gojobori T."/>
            <person name="Itoh T."/>
            <person name="Niimura Y."/>
            <person name="Fujii Y."/>
            <person name="Habara T."/>
            <person name="Sakai H."/>
            <person name="Sato Y."/>
            <person name="Wilson G."/>
            <person name="Kumar K."/>
            <person name="McCouch S."/>
            <person name="Juretic N."/>
            <person name="Hoen D."/>
            <person name="Wright S."/>
            <person name="Bruskiewich R."/>
            <person name="Bureau T."/>
            <person name="Miyao A."/>
            <person name="Hirochika H."/>
            <person name="Nishikawa T."/>
            <person name="Kadowaki K."/>
            <person name="Sugiura M."/>
            <person name="Burr B."/>
            <person name="Sasaki T."/>
        </authorList>
    </citation>
    <scope>NUCLEOTIDE SEQUENCE [LARGE SCALE GENOMIC DNA]</scope>
    <source>
        <strain evidence="4">cv. Nipponbare</strain>
    </source>
</reference>
<organism evidence="2">
    <name type="scientific">Oryza sativa subsp. japonica</name>
    <name type="common">Rice</name>
    <dbReference type="NCBI Taxonomy" id="39947"/>
    <lineage>
        <taxon>Eukaryota</taxon>
        <taxon>Viridiplantae</taxon>
        <taxon>Streptophyta</taxon>
        <taxon>Embryophyta</taxon>
        <taxon>Tracheophyta</taxon>
        <taxon>Spermatophyta</taxon>
        <taxon>Magnoliopsida</taxon>
        <taxon>Liliopsida</taxon>
        <taxon>Poales</taxon>
        <taxon>Poaceae</taxon>
        <taxon>BOP clade</taxon>
        <taxon>Oryzoideae</taxon>
        <taxon>Oryzeae</taxon>
        <taxon>Oryzinae</taxon>
        <taxon>Oryza</taxon>
        <taxon>Oryza sativa</taxon>
    </lineage>
</organism>
<dbReference type="Proteomes" id="UP000059680">
    <property type="component" value="Chromosome 3"/>
</dbReference>
<keyword evidence="4" id="KW-1185">Reference proteome</keyword>
<reference evidence="2" key="3">
    <citation type="submission" date="2006-06" db="EMBL/GenBank/DDBJ databases">
        <authorList>
            <person name="Buell R."/>
            <person name="Wing R.A."/>
            <person name="McCombie W.A."/>
            <person name="Ouyang S."/>
        </authorList>
    </citation>
    <scope>NUCLEOTIDE SEQUENCE</scope>
</reference>
<evidence type="ECO:0000256" key="1">
    <source>
        <dbReference type="SAM" id="MobiDB-lite"/>
    </source>
</evidence>
<reference evidence="2" key="1">
    <citation type="journal article" date="2005" name="Genome Res.">
        <title>Sequence, annotation, and analysis of synteny between rice chromosome 3 and diverged grass species.</title>
        <authorList>
            <consortium name="Rice Chromosome 3 Sequencing Consortium"/>
            <person name="Buell C.R."/>
            <person name="Yuan Q."/>
            <person name="Ouyang S."/>
            <person name="Liu J."/>
            <person name="Zhu W."/>
            <person name="Wang A."/>
            <person name="Maiti R."/>
            <person name="Haas B."/>
            <person name="Wortman J."/>
            <person name="Pertea M."/>
            <person name="Jones K.M."/>
            <person name="Kim M."/>
            <person name="Overton L."/>
            <person name="Tsitrin T."/>
            <person name="Fadrosh D."/>
            <person name="Bera J."/>
            <person name="Weaver B."/>
            <person name="Jin S."/>
            <person name="Johri S."/>
            <person name="Reardon M."/>
            <person name="Webb K."/>
            <person name="Hill J."/>
            <person name="Moffat K."/>
            <person name="Tallon L."/>
            <person name="Van Aken S."/>
            <person name="Lewis M."/>
            <person name="Utterback T."/>
            <person name="Feldblyum T."/>
            <person name="Zismann V."/>
            <person name="Iobst S."/>
            <person name="Hsiao J."/>
            <person name="de Vazeille A.R."/>
            <person name="Salzberg S.L."/>
            <person name="White O."/>
            <person name="Fraser C."/>
            <person name="Yu Y."/>
            <person name="Kim H."/>
            <person name="Rambo T."/>
            <person name="Currie J."/>
            <person name="Collura K."/>
            <person name="Kernodle-Thompson S."/>
            <person name="Wei F."/>
            <person name="Kudrna K."/>
            <person name="Ammiraju J.S."/>
            <person name="Luo M."/>
            <person name="Goicoechea J.L."/>
            <person name="Wing R.A."/>
            <person name="Henry D."/>
            <person name="Oates R."/>
            <person name="Palmer M."/>
            <person name="Pries G."/>
            <person name="Saski C."/>
            <person name="Simmons J."/>
            <person name="Soderlund C."/>
            <person name="Nelson W."/>
            <person name="de la Bastide M."/>
            <person name="Spiegel L."/>
            <person name="Nascimento L."/>
            <person name="Huang E."/>
            <person name="Preston R."/>
            <person name="Zutavern T."/>
            <person name="Palmer L."/>
            <person name="O'Shaughnessy A."/>
            <person name="Dike S."/>
            <person name="McCombie W.R."/>
            <person name="Minx P."/>
            <person name="Cordum H."/>
            <person name="Wilson R."/>
            <person name="Jin W."/>
            <person name="Lee H.R."/>
            <person name="Jiang J."/>
            <person name="Jackson S."/>
        </authorList>
    </citation>
    <scope>NUCLEOTIDE SEQUENCE [LARGE SCALE GENOMIC DNA]</scope>
</reference>
<reference evidence="3" key="4">
    <citation type="journal article" date="2013" name="Plant Cell Physiol.">
        <title>Rice Annotation Project Database (RAP-DB): an integrative and interactive database for rice genomics.</title>
        <authorList>
            <person name="Sakai H."/>
            <person name="Lee S.S."/>
            <person name="Tanaka T."/>
            <person name="Numa H."/>
            <person name="Kim J."/>
            <person name="Kawahara Y."/>
            <person name="Wakimoto H."/>
            <person name="Yang C.C."/>
            <person name="Iwamoto M."/>
            <person name="Abe T."/>
            <person name="Yamada Y."/>
            <person name="Muto A."/>
            <person name="Inokuchi H."/>
            <person name="Ikemura T."/>
            <person name="Matsumoto T."/>
            <person name="Sasaki T."/>
            <person name="Itoh T."/>
        </authorList>
    </citation>
    <scope>NUCLEOTIDE SEQUENCE</scope>
</reference>
<feature type="region of interest" description="Disordered" evidence="1">
    <location>
        <begin position="68"/>
        <end position="100"/>
    </location>
</feature>